<protein>
    <submittedName>
        <fullName evidence="2">Uncharacterized protein</fullName>
    </submittedName>
</protein>
<proteinExistence type="predicted"/>
<evidence type="ECO:0000313" key="3">
    <source>
        <dbReference type="Proteomes" id="UP000770661"/>
    </source>
</evidence>
<keyword evidence="1" id="KW-0175">Coiled coil</keyword>
<accession>A0A8J5CRM6</accession>
<gene>
    <name evidence="2" type="ORF">GWK47_052044</name>
</gene>
<organism evidence="2 3">
    <name type="scientific">Chionoecetes opilio</name>
    <name type="common">Atlantic snow crab</name>
    <name type="synonym">Cancer opilio</name>
    <dbReference type="NCBI Taxonomy" id="41210"/>
    <lineage>
        <taxon>Eukaryota</taxon>
        <taxon>Metazoa</taxon>
        <taxon>Ecdysozoa</taxon>
        <taxon>Arthropoda</taxon>
        <taxon>Crustacea</taxon>
        <taxon>Multicrustacea</taxon>
        <taxon>Malacostraca</taxon>
        <taxon>Eumalacostraca</taxon>
        <taxon>Eucarida</taxon>
        <taxon>Decapoda</taxon>
        <taxon>Pleocyemata</taxon>
        <taxon>Brachyura</taxon>
        <taxon>Eubrachyura</taxon>
        <taxon>Majoidea</taxon>
        <taxon>Majidae</taxon>
        <taxon>Chionoecetes</taxon>
    </lineage>
</organism>
<feature type="coiled-coil region" evidence="1">
    <location>
        <begin position="12"/>
        <end position="39"/>
    </location>
</feature>
<comment type="caution">
    <text evidence="2">The sequence shown here is derived from an EMBL/GenBank/DDBJ whole genome shotgun (WGS) entry which is preliminary data.</text>
</comment>
<sequence length="156" mass="17018">MAMGGVVDQELVRKETMRMKKLARKSEMAEKEKMAKAEKVPDGGPFRLFVTVIWTIVPGEFPVSRGNIIAGQQLPQEAAEGYTGSGLCAGQDEPLRPEGDPPPPGCGFQLRINACFPKHTSSIQNDDQDGACGGHQDLLPRVHQCRRASCDRSLGW</sequence>
<evidence type="ECO:0000313" key="2">
    <source>
        <dbReference type="EMBL" id="KAG0718635.1"/>
    </source>
</evidence>
<dbReference type="Proteomes" id="UP000770661">
    <property type="component" value="Unassembled WGS sequence"/>
</dbReference>
<evidence type="ECO:0000256" key="1">
    <source>
        <dbReference type="SAM" id="Coils"/>
    </source>
</evidence>
<dbReference type="AlphaFoldDB" id="A0A8J5CRM6"/>
<reference evidence="2" key="1">
    <citation type="submission" date="2020-07" db="EMBL/GenBank/DDBJ databases">
        <title>The High-quality genome of the commercially important snow crab, Chionoecetes opilio.</title>
        <authorList>
            <person name="Jeong J.-H."/>
            <person name="Ryu S."/>
        </authorList>
    </citation>
    <scope>NUCLEOTIDE SEQUENCE</scope>
    <source>
        <strain evidence="2">MADBK_172401_WGS</strain>
        <tissue evidence="2">Digestive gland</tissue>
    </source>
</reference>
<dbReference type="EMBL" id="JACEEZ010015713">
    <property type="protein sequence ID" value="KAG0718635.1"/>
    <property type="molecule type" value="Genomic_DNA"/>
</dbReference>
<keyword evidence="3" id="KW-1185">Reference proteome</keyword>
<name>A0A8J5CRM6_CHIOP</name>